<name>A0A1S8GQV1_9PROT</name>
<dbReference type="EMBL" id="JATM01000002">
    <property type="protein sequence ID" value="OOL19029.1"/>
    <property type="molecule type" value="Genomic_DNA"/>
</dbReference>
<protein>
    <submittedName>
        <fullName evidence="4">General stress protein</fullName>
    </submittedName>
</protein>
<feature type="domain" description="CsbD-like" evidence="3">
    <location>
        <begin position="8"/>
        <end position="56"/>
    </location>
</feature>
<organism evidence="4 5">
    <name type="scientific">Bombella intestini</name>
    <dbReference type="NCBI Taxonomy" id="1539051"/>
    <lineage>
        <taxon>Bacteria</taxon>
        <taxon>Pseudomonadati</taxon>
        <taxon>Pseudomonadota</taxon>
        <taxon>Alphaproteobacteria</taxon>
        <taxon>Acetobacterales</taxon>
        <taxon>Acetobacteraceae</taxon>
        <taxon>Bombella</taxon>
    </lineage>
</organism>
<proteinExistence type="inferred from homology"/>
<evidence type="ECO:0000313" key="5">
    <source>
        <dbReference type="Proteomes" id="UP000200980"/>
    </source>
</evidence>
<dbReference type="STRING" id="1539051.AL01_04705"/>
<evidence type="ECO:0000313" key="4">
    <source>
        <dbReference type="EMBL" id="OOL19029.1"/>
    </source>
</evidence>
<dbReference type="AlphaFoldDB" id="A0A1S8GQV1"/>
<sequence>MVDTTSMKAEGFVQEAKGRVKDAVGAISGDAAMQAGGKIDQLGGRAKHEFADLYDANESRLEAVTAFIQERPFVALGIVSLVGLVIGRLIFRKRG</sequence>
<dbReference type="InterPro" id="IPR036629">
    <property type="entry name" value="YjbJ_sf"/>
</dbReference>
<dbReference type="RefSeq" id="WP_077396353.1">
    <property type="nucleotide sequence ID" value="NZ_JATM01000002.1"/>
</dbReference>
<reference evidence="4 5" key="1">
    <citation type="journal article" date="2016" name="PLoS ONE">
        <title>Whole-Genome Sequence Analysis of Bombella intestini LMG 28161T, a Novel Acetic Acid Bacterium Isolated from the Crop of a Red-Tailed Bumble Bee, Bombus lapidarius.</title>
        <authorList>
            <person name="Li L."/>
            <person name="Illeghems K."/>
            <person name="Van Kerrebroeck S."/>
            <person name="Borremans W."/>
            <person name="Cleenwerck I."/>
            <person name="Smagghe G."/>
            <person name="De Vuyst L."/>
            <person name="Vandamme P."/>
        </authorList>
    </citation>
    <scope>NUCLEOTIDE SEQUENCE [LARGE SCALE GENOMIC DNA]</scope>
    <source>
        <strain evidence="4 5">R-52487</strain>
    </source>
</reference>
<keyword evidence="5" id="KW-1185">Reference proteome</keyword>
<evidence type="ECO:0000256" key="1">
    <source>
        <dbReference type="ARBA" id="ARBA00009129"/>
    </source>
</evidence>
<keyword evidence="2" id="KW-1133">Transmembrane helix</keyword>
<dbReference type="SUPFAM" id="SSF69047">
    <property type="entry name" value="Hypothetical protein YjbJ"/>
    <property type="match status" value="1"/>
</dbReference>
<comment type="caution">
    <text evidence="4">The sequence shown here is derived from an EMBL/GenBank/DDBJ whole genome shotgun (WGS) entry which is preliminary data.</text>
</comment>
<comment type="similarity">
    <text evidence="1">Belongs to the UPF0337 (CsbD) family.</text>
</comment>
<keyword evidence="2" id="KW-0472">Membrane</keyword>
<gene>
    <name evidence="4" type="ORF">AL01_04705</name>
</gene>
<keyword evidence="2" id="KW-0812">Transmembrane</keyword>
<dbReference type="InterPro" id="IPR008462">
    <property type="entry name" value="CsbD"/>
</dbReference>
<feature type="transmembrane region" description="Helical" evidence="2">
    <location>
        <begin position="73"/>
        <end position="91"/>
    </location>
</feature>
<evidence type="ECO:0000259" key="3">
    <source>
        <dbReference type="Pfam" id="PF05532"/>
    </source>
</evidence>
<dbReference type="Proteomes" id="UP000200980">
    <property type="component" value="Unassembled WGS sequence"/>
</dbReference>
<evidence type="ECO:0000256" key="2">
    <source>
        <dbReference type="SAM" id="Phobius"/>
    </source>
</evidence>
<dbReference type="Gene3D" id="1.10.1470.10">
    <property type="entry name" value="YjbJ"/>
    <property type="match status" value="1"/>
</dbReference>
<dbReference type="Pfam" id="PF05532">
    <property type="entry name" value="CsbD"/>
    <property type="match status" value="1"/>
</dbReference>
<dbReference type="OrthoDB" id="7277769at2"/>
<accession>A0A1S8GQV1</accession>